<dbReference type="EMBL" id="CP030926">
    <property type="protein sequence ID" value="AXN38123.1"/>
    <property type="molecule type" value="Genomic_DNA"/>
</dbReference>
<accession>A0AAX0S4U0</accession>
<reference evidence="3 4" key="1">
    <citation type="submission" date="2017-09" db="EMBL/GenBank/DDBJ databases">
        <title>Large-scale bioinformatics analysis of Bacillus genomes uncovers conserved roles of natural products in bacterial physiology.</title>
        <authorList>
            <consortium name="Agbiome Team Llc"/>
            <person name="Bleich R.M."/>
            <person name="Kirk G.J."/>
            <person name="Santa Maria K.C."/>
            <person name="Allen S.E."/>
            <person name="Farag S."/>
            <person name="Shank E.A."/>
            <person name="Bowers A."/>
        </authorList>
    </citation>
    <scope>NUCLEOTIDE SEQUENCE [LARGE SCALE GENOMIC DNA]</scope>
    <source>
        <strain evidence="3 4">AFS003229</strain>
    </source>
</reference>
<evidence type="ECO:0000313" key="4">
    <source>
        <dbReference type="Proteomes" id="UP000220106"/>
    </source>
</evidence>
<sequence>MEEHVKKSLGEWKEEISELLNAIEKEYEEVKLELKVYSYKFNITKQVVQSTINDEIIRNIRELYHKPFEQKVNELKGSIKELEEKRKVFQMFVEKIEKVSEKEEGKPHISVI</sequence>
<organism evidence="3 4">
    <name type="scientific">Peribacillus butanolivorans</name>
    <dbReference type="NCBI Taxonomy" id="421767"/>
    <lineage>
        <taxon>Bacteria</taxon>
        <taxon>Bacillati</taxon>
        <taxon>Bacillota</taxon>
        <taxon>Bacilli</taxon>
        <taxon>Bacillales</taxon>
        <taxon>Bacillaceae</taxon>
        <taxon>Peribacillus</taxon>
    </lineage>
</organism>
<keyword evidence="1" id="KW-0175">Coiled coil</keyword>
<evidence type="ECO:0000313" key="5">
    <source>
        <dbReference type="Proteomes" id="UP000260457"/>
    </source>
</evidence>
<reference evidence="2 5" key="2">
    <citation type="submission" date="2018-07" db="EMBL/GenBank/DDBJ databases">
        <title>The molecular basis for the intramolecular migration of carboxyl group in the catabolism of para-hydroxybenzoate via gentisate.</title>
        <authorList>
            <person name="Zhao H."/>
            <person name="Xu Y."/>
            <person name="Lin S."/>
            <person name="Spain J.C."/>
            <person name="Zhou N.-Y."/>
        </authorList>
    </citation>
    <scope>NUCLEOTIDE SEQUENCE [LARGE SCALE GENOMIC DNA]</scope>
    <source>
        <strain evidence="2 5">PHB-7a</strain>
    </source>
</reference>
<dbReference type="AlphaFoldDB" id="A0AAX0S4U0"/>
<gene>
    <name evidence="3" type="ORF">CN689_08790</name>
    <name evidence="2" type="ORF">DTO10_06545</name>
</gene>
<protein>
    <submittedName>
        <fullName evidence="3">Uncharacterized protein</fullName>
    </submittedName>
</protein>
<name>A0AAX0S4U0_9BACI</name>
<evidence type="ECO:0000313" key="3">
    <source>
        <dbReference type="EMBL" id="PEJ34230.1"/>
    </source>
</evidence>
<dbReference type="GeneID" id="95397905"/>
<dbReference type="KEGG" id="pbut:DTO10_06545"/>
<proteinExistence type="predicted"/>
<dbReference type="RefSeq" id="WP_056530254.1">
    <property type="nucleotide sequence ID" value="NZ_CP030926.1"/>
</dbReference>
<evidence type="ECO:0000256" key="1">
    <source>
        <dbReference type="SAM" id="Coils"/>
    </source>
</evidence>
<keyword evidence="5" id="KW-1185">Reference proteome</keyword>
<dbReference type="Proteomes" id="UP000220106">
    <property type="component" value="Unassembled WGS sequence"/>
</dbReference>
<dbReference type="Proteomes" id="UP000260457">
    <property type="component" value="Chromosome"/>
</dbReference>
<feature type="coiled-coil region" evidence="1">
    <location>
        <begin position="9"/>
        <end position="40"/>
    </location>
</feature>
<dbReference type="EMBL" id="NUEQ01000014">
    <property type="protein sequence ID" value="PEJ34230.1"/>
    <property type="molecule type" value="Genomic_DNA"/>
</dbReference>
<evidence type="ECO:0000313" key="2">
    <source>
        <dbReference type="EMBL" id="AXN38123.1"/>
    </source>
</evidence>